<organism evidence="1 2">
    <name type="scientific">Channa argus</name>
    <name type="common">Northern snakehead</name>
    <name type="synonym">Ophicephalus argus</name>
    <dbReference type="NCBI Taxonomy" id="215402"/>
    <lineage>
        <taxon>Eukaryota</taxon>
        <taxon>Metazoa</taxon>
        <taxon>Chordata</taxon>
        <taxon>Craniata</taxon>
        <taxon>Vertebrata</taxon>
        <taxon>Euteleostomi</taxon>
        <taxon>Actinopterygii</taxon>
        <taxon>Neopterygii</taxon>
        <taxon>Teleostei</taxon>
        <taxon>Neoteleostei</taxon>
        <taxon>Acanthomorphata</taxon>
        <taxon>Anabantaria</taxon>
        <taxon>Anabantiformes</taxon>
        <taxon>Channoidei</taxon>
        <taxon>Channidae</taxon>
        <taxon>Channa</taxon>
    </lineage>
</organism>
<proteinExistence type="predicted"/>
<evidence type="ECO:0000313" key="2">
    <source>
        <dbReference type="Proteomes" id="UP000503349"/>
    </source>
</evidence>
<evidence type="ECO:0000313" key="1">
    <source>
        <dbReference type="EMBL" id="KAF3686856.1"/>
    </source>
</evidence>
<reference evidence="1 2" key="1">
    <citation type="submission" date="2019-02" db="EMBL/GenBank/DDBJ databases">
        <title>Opniocepnalus argus genome.</title>
        <authorList>
            <person name="Zhou C."/>
            <person name="Xiao S."/>
        </authorList>
    </citation>
    <scope>NUCLEOTIDE SEQUENCE [LARGE SCALE GENOMIC DNA]</scope>
    <source>
        <strain evidence="1">OARG1902GOOAL</strain>
        <tissue evidence="1">Muscle</tissue>
    </source>
</reference>
<dbReference type="AlphaFoldDB" id="A0A6G1P9Z2"/>
<keyword evidence="2" id="KW-1185">Reference proteome</keyword>
<accession>A0A6G1P9Z2</accession>
<gene>
    <name evidence="1" type="ORF">EXN66_Car002528</name>
</gene>
<dbReference type="Proteomes" id="UP000503349">
    <property type="component" value="Chromosome 2"/>
</dbReference>
<reference evidence="2" key="2">
    <citation type="submission" date="2019-02" db="EMBL/GenBank/DDBJ databases">
        <title>Opniocepnalus argus Var Kimnra genome.</title>
        <authorList>
            <person name="Zhou C."/>
            <person name="Xiao S."/>
        </authorList>
    </citation>
    <scope>NUCLEOTIDE SEQUENCE [LARGE SCALE GENOMIC DNA]</scope>
</reference>
<protein>
    <submittedName>
        <fullName evidence="1">Uncharacterized protein</fullName>
    </submittedName>
</protein>
<dbReference type="EMBL" id="CM015713">
    <property type="protein sequence ID" value="KAF3686856.1"/>
    <property type="molecule type" value="Genomic_DNA"/>
</dbReference>
<sequence>MQIEHCFCSTSSALGAFVQYKLYKKIKETQSYKSNRVYYFFHLCPEEAQHSHQSVNPSLWGNKNE</sequence>
<name>A0A6G1P9Z2_CHAAH</name>